<dbReference type="AlphaFoldDB" id="A0A2S4VM02"/>
<dbReference type="EMBL" id="PKSM01000118">
    <property type="protein sequence ID" value="POW10523.1"/>
    <property type="molecule type" value="Genomic_DNA"/>
</dbReference>
<dbReference type="PANTHER" id="PTHR11264">
    <property type="entry name" value="URACIL-DNA GLYCOSYLASE"/>
    <property type="match status" value="1"/>
</dbReference>
<protein>
    <recommendedName>
        <fullName evidence="4">Uracil-DNA glycosylase-like domain-containing protein</fullName>
    </recommendedName>
</protein>
<name>A0A2S4VM02_9BASI</name>
<gene>
    <name evidence="2" type="ORF">PSHT_08742</name>
</gene>
<dbReference type="VEuPathDB" id="FungiDB:PSTT_08538"/>
<feature type="non-terminal residue" evidence="2">
    <location>
        <position position="624"/>
    </location>
</feature>
<proteinExistence type="predicted"/>
<comment type="caution">
    <text evidence="2">The sequence shown here is derived from an EMBL/GenBank/DDBJ whole genome shotgun (WGS) entry which is preliminary data.</text>
</comment>
<dbReference type="SUPFAM" id="SSF52141">
    <property type="entry name" value="Uracil-DNA glycosylase-like"/>
    <property type="match status" value="1"/>
</dbReference>
<dbReference type="InterPro" id="IPR002043">
    <property type="entry name" value="UDG_fam1"/>
</dbReference>
<feature type="compositionally biased region" description="Basic residues" evidence="1">
    <location>
        <begin position="263"/>
        <end position="281"/>
    </location>
</feature>
<reference evidence="3" key="3">
    <citation type="journal article" date="2018" name="Mol. Plant Microbe Interact.">
        <title>Genome sequence resources for the wheat stripe rust pathogen (Puccinia striiformis f. sp. tritici) and the barley stripe rust pathogen (Puccinia striiformis f. sp. hordei).</title>
        <authorList>
            <person name="Xia C."/>
            <person name="Wang M."/>
            <person name="Yin C."/>
            <person name="Cornejo O.E."/>
            <person name="Hulbert S.H."/>
            <person name="Chen X."/>
        </authorList>
    </citation>
    <scope>NUCLEOTIDE SEQUENCE [LARGE SCALE GENOMIC DNA]</scope>
    <source>
        <strain evidence="3">93TX-2</strain>
    </source>
</reference>
<evidence type="ECO:0000313" key="3">
    <source>
        <dbReference type="Proteomes" id="UP000238274"/>
    </source>
</evidence>
<sequence>MGLERRTAGGSDLGTFENRAGINTMPVMSDWLNCAGLSDLGMEDFTLAQAKIWRWRRVSARYDSIRPWDPGDIHPVECLQHGYQINVVGESEPIGIVVMPDNSFRLDGGLAMSRRWSLEPSHERDWQRVRLVVSGASWCVCDSKQSDPDRIKKESVDHSSRMAKGLIWKLLHIYHWLISKLQAPAVLDHCDFLGTSSTIKLSSMPRAPKMSMKRRMSDPDCKEFYDDAPLFLGSNPRGQTQLSLEDVWGHHRSDETGPEGTWKRPRHSKGRKVGKPAKTSKRPSSTHLARSVPKPEPNSSSSIDSRTPSDASLFSIESLWSKSNLSDGFNDLDFGFDPSLFPLEVDPIRGIHPSWLEPLKSVLIQPEIISLHQQLGPKYLGYDYKLGEKSPLPQAEVLPPPQHLYNWSRLTPLDQTTYHSDQIHGLAFSQPTECTHLSGVIGCVLTFSYDWQTDKFPMNPGNKQIHRALENQYPDKFVSPDHGSLVSWCQAGVLLLNITQTTRRDNGTAHAKFGWREFTAKILEIVSRDGGSIYNDSSQPASHTVQKGIVFIGWGDEAIQAIESAGIASSSRQHQILTSRGAPYPSSAYKDGFFGKNHFIQANEFLRTTYGDTIDWWNLQSLDP</sequence>
<accession>A0A2S4VM02</accession>
<reference evidence="3" key="2">
    <citation type="journal article" date="2018" name="BMC Genomics">
        <title>Genomic insights into host adaptation between the wheat stripe rust pathogen (Puccinia striiformis f. sp. tritici) and the barley stripe rust pathogen (Puccinia striiformis f. sp. hordei).</title>
        <authorList>
            <person name="Xia C."/>
            <person name="Wang M."/>
            <person name="Yin C."/>
            <person name="Cornejo O.E."/>
            <person name="Hulbert S.H."/>
            <person name="Chen X."/>
        </authorList>
    </citation>
    <scope>NUCLEOTIDE SEQUENCE [LARGE SCALE GENOMIC DNA]</scope>
    <source>
        <strain evidence="3">93TX-2</strain>
    </source>
</reference>
<evidence type="ECO:0000256" key="1">
    <source>
        <dbReference type="SAM" id="MobiDB-lite"/>
    </source>
</evidence>
<reference evidence="2 3" key="1">
    <citation type="submission" date="2017-12" db="EMBL/GenBank/DDBJ databases">
        <title>Gene loss provides genomic basis for host adaptation in cereal stripe rust fungi.</title>
        <authorList>
            <person name="Xia C."/>
        </authorList>
    </citation>
    <scope>NUCLEOTIDE SEQUENCE [LARGE SCALE GENOMIC DNA]</scope>
    <source>
        <strain evidence="2 3">93TX-2</strain>
    </source>
</reference>
<dbReference type="InterPro" id="IPR036895">
    <property type="entry name" value="Uracil-DNA_glycosylase-like_sf"/>
</dbReference>
<dbReference type="GO" id="GO:0097510">
    <property type="term" value="P:base-excision repair, AP site formation via deaminated base removal"/>
    <property type="evidence" value="ECO:0007669"/>
    <property type="project" value="TreeGrafter"/>
</dbReference>
<dbReference type="PANTHER" id="PTHR11264:SF0">
    <property type="entry name" value="URACIL-DNA GLYCOSYLASE"/>
    <property type="match status" value="1"/>
</dbReference>
<evidence type="ECO:0008006" key="4">
    <source>
        <dbReference type="Google" id="ProtNLM"/>
    </source>
</evidence>
<dbReference type="GO" id="GO:0005739">
    <property type="term" value="C:mitochondrion"/>
    <property type="evidence" value="ECO:0007669"/>
    <property type="project" value="TreeGrafter"/>
</dbReference>
<evidence type="ECO:0000313" key="2">
    <source>
        <dbReference type="EMBL" id="POW10523.1"/>
    </source>
</evidence>
<dbReference type="Proteomes" id="UP000238274">
    <property type="component" value="Unassembled WGS sequence"/>
</dbReference>
<organism evidence="2 3">
    <name type="scientific">Puccinia striiformis</name>
    <dbReference type="NCBI Taxonomy" id="27350"/>
    <lineage>
        <taxon>Eukaryota</taxon>
        <taxon>Fungi</taxon>
        <taxon>Dikarya</taxon>
        <taxon>Basidiomycota</taxon>
        <taxon>Pucciniomycotina</taxon>
        <taxon>Pucciniomycetes</taxon>
        <taxon>Pucciniales</taxon>
        <taxon>Pucciniaceae</taxon>
        <taxon>Puccinia</taxon>
    </lineage>
</organism>
<dbReference type="OrthoDB" id="10031947at2759"/>
<dbReference type="VEuPathDB" id="FungiDB:PSHT_08742"/>
<feature type="region of interest" description="Disordered" evidence="1">
    <location>
        <begin position="250"/>
        <end position="309"/>
    </location>
</feature>
<dbReference type="CDD" id="cd10027">
    <property type="entry name" value="UDG-F1-like"/>
    <property type="match status" value="1"/>
</dbReference>
<dbReference type="GO" id="GO:0005634">
    <property type="term" value="C:nucleus"/>
    <property type="evidence" value="ECO:0007669"/>
    <property type="project" value="TreeGrafter"/>
</dbReference>
<dbReference type="Gene3D" id="3.40.470.10">
    <property type="entry name" value="Uracil-DNA glycosylase-like domain"/>
    <property type="match status" value="1"/>
</dbReference>
<feature type="compositionally biased region" description="Low complexity" evidence="1">
    <location>
        <begin position="299"/>
        <end position="309"/>
    </location>
</feature>
<dbReference type="GO" id="GO:0004844">
    <property type="term" value="F:uracil DNA N-glycosylase activity"/>
    <property type="evidence" value="ECO:0007669"/>
    <property type="project" value="InterPro"/>
</dbReference>
<keyword evidence="3" id="KW-1185">Reference proteome</keyword>